<gene>
    <name evidence="8" type="ORF">GKO32_11765</name>
</gene>
<keyword evidence="3 6" id="KW-0349">Heme</keyword>
<dbReference type="PIRSF" id="PIRSF002030">
    <property type="entry name" value="Globin_Protozoa/Cyanobacteria"/>
    <property type="match status" value="1"/>
</dbReference>
<comment type="caution">
    <text evidence="8">The sequence shown here is derived from an EMBL/GenBank/DDBJ whole genome shotgun (WGS) entry which is preliminary data.</text>
</comment>
<comment type="similarity">
    <text evidence="1 6">Belongs to the truncated hemoglobin family. Group I subfamily.</text>
</comment>
<evidence type="ECO:0000256" key="5">
    <source>
        <dbReference type="ARBA" id="ARBA00023004"/>
    </source>
</evidence>
<proteinExistence type="inferred from homology"/>
<dbReference type="OrthoDB" id="9798157at2"/>
<evidence type="ECO:0000313" key="9">
    <source>
        <dbReference type="Proteomes" id="UP000440096"/>
    </source>
</evidence>
<dbReference type="CDD" id="cd00454">
    <property type="entry name" value="TrHb1_N"/>
    <property type="match status" value="1"/>
</dbReference>
<dbReference type="GO" id="GO:0020037">
    <property type="term" value="F:heme binding"/>
    <property type="evidence" value="ECO:0007669"/>
    <property type="project" value="InterPro"/>
</dbReference>
<evidence type="ECO:0000256" key="2">
    <source>
        <dbReference type="ARBA" id="ARBA00022448"/>
    </source>
</evidence>
<sequence length="123" mass="13011">MTSIYDQIGGQEALSAVVDEFYIRVLADSELAPYFAGANLNRLKGKQVEFFAGALGGPDHYAGLSMRDAHRGRGIGQAQFDRVATLLSESLLDAGVPQNLVDQILAAVAPLAGDIVSPTVPRP</sequence>
<dbReference type="Proteomes" id="UP000440096">
    <property type="component" value="Unassembled WGS sequence"/>
</dbReference>
<evidence type="ECO:0000313" key="8">
    <source>
        <dbReference type="EMBL" id="MTD54652.1"/>
    </source>
</evidence>
<dbReference type="Pfam" id="PF01152">
    <property type="entry name" value="Bac_globin"/>
    <property type="match status" value="1"/>
</dbReference>
<dbReference type="GO" id="GO:0005344">
    <property type="term" value="F:oxygen carrier activity"/>
    <property type="evidence" value="ECO:0007669"/>
    <property type="project" value="UniProtKB-UniRule"/>
</dbReference>
<dbReference type="GO" id="GO:0019825">
    <property type="term" value="F:oxygen binding"/>
    <property type="evidence" value="ECO:0007669"/>
    <property type="project" value="InterPro"/>
</dbReference>
<name>A0A6N7YRR6_9PSEU</name>
<evidence type="ECO:0000256" key="3">
    <source>
        <dbReference type="ARBA" id="ARBA00022617"/>
    </source>
</evidence>
<keyword evidence="6" id="KW-0561">Oxygen transport</keyword>
<accession>A0A6N7YRR6</accession>
<organism evidence="8 9">
    <name type="scientific">Amycolatopsis pithecellobii</name>
    <dbReference type="NCBI Taxonomy" id="664692"/>
    <lineage>
        <taxon>Bacteria</taxon>
        <taxon>Bacillati</taxon>
        <taxon>Actinomycetota</taxon>
        <taxon>Actinomycetes</taxon>
        <taxon>Pseudonocardiales</taxon>
        <taxon>Pseudonocardiaceae</taxon>
        <taxon>Amycolatopsis</taxon>
    </lineage>
</organism>
<keyword evidence="4 6" id="KW-0479">Metal-binding</keyword>
<dbReference type="EMBL" id="WMBA01000014">
    <property type="protein sequence ID" value="MTD54652.1"/>
    <property type="molecule type" value="Genomic_DNA"/>
</dbReference>
<keyword evidence="9" id="KW-1185">Reference proteome</keyword>
<dbReference type="InterPro" id="IPR012292">
    <property type="entry name" value="Globin/Proto"/>
</dbReference>
<keyword evidence="2 6" id="KW-0813">Transport</keyword>
<dbReference type="RefSeq" id="WP_154756876.1">
    <property type="nucleotide sequence ID" value="NZ_WMBA01000014.1"/>
</dbReference>
<dbReference type="GO" id="GO:0046872">
    <property type="term" value="F:metal ion binding"/>
    <property type="evidence" value="ECO:0007669"/>
    <property type="project" value="UniProtKB-UniRule"/>
</dbReference>
<evidence type="ECO:0000256" key="7">
    <source>
        <dbReference type="PIRSR" id="PIRSR002030-1"/>
    </source>
</evidence>
<dbReference type="InterPro" id="IPR009050">
    <property type="entry name" value="Globin-like_sf"/>
</dbReference>
<comment type="cofactor">
    <cofactor evidence="7">
        <name>heme</name>
        <dbReference type="ChEBI" id="CHEBI:30413"/>
    </cofactor>
    <text evidence="7">Binds 1 heme group per subunit.</text>
</comment>
<evidence type="ECO:0000256" key="4">
    <source>
        <dbReference type="ARBA" id="ARBA00022723"/>
    </source>
</evidence>
<evidence type="ECO:0000256" key="6">
    <source>
        <dbReference type="PIRNR" id="PIRNR002030"/>
    </source>
</evidence>
<feature type="binding site" description="proximal binding residue" evidence="7">
    <location>
        <position position="70"/>
    </location>
    <ligand>
        <name>heme</name>
        <dbReference type="ChEBI" id="CHEBI:30413"/>
    </ligand>
    <ligandPart>
        <name>Fe</name>
        <dbReference type="ChEBI" id="CHEBI:18248"/>
    </ligandPart>
</feature>
<dbReference type="Gene3D" id="1.10.490.10">
    <property type="entry name" value="Globins"/>
    <property type="match status" value="1"/>
</dbReference>
<evidence type="ECO:0000256" key="1">
    <source>
        <dbReference type="ARBA" id="ARBA00009660"/>
    </source>
</evidence>
<dbReference type="InterPro" id="IPR001486">
    <property type="entry name" value="Hemoglobin_trunc"/>
</dbReference>
<keyword evidence="5 6" id="KW-0408">Iron</keyword>
<dbReference type="InterPro" id="IPR016339">
    <property type="entry name" value="Hemoglobin_trunc_I"/>
</dbReference>
<dbReference type="SUPFAM" id="SSF46458">
    <property type="entry name" value="Globin-like"/>
    <property type="match status" value="1"/>
</dbReference>
<dbReference type="AlphaFoldDB" id="A0A6N7YRR6"/>
<protein>
    <recommendedName>
        <fullName evidence="6">Group 1 truncated hemoglobin</fullName>
    </recommendedName>
</protein>
<reference evidence="8 9" key="1">
    <citation type="submission" date="2019-11" db="EMBL/GenBank/DDBJ databases">
        <title>Draft genome of Amycolatopsis RM579.</title>
        <authorList>
            <person name="Duangmal K."/>
            <person name="Mingma R."/>
        </authorList>
    </citation>
    <scope>NUCLEOTIDE SEQUENCE [LARGE SCALE GENOMIC DNA]</scope>
    <source>
        <strain evidence="8 9">RM579</strain>
    </source>
</reference>